<evidence type="ECO:0000256" key="2">
    <source>
        <dbReference type="ARBA" id="ARBA00022723"/>
    </source>
</evidence>
<evidence type="ECO:0000256" key="4">
    <source>
        <dbReference type="SAM" id="MobiDB-lite"/>
    </source>
</evidence>
<dbReference type="PANTHER" id="PTHR42813">
    <property type="entry name" value="ZINC-TYPE ALCOHOL DEHYDROGENASE-LIKE"/>
    <property type="match status" value="1"/>
</dbReference>
<dbReference type="Proteomes" id="UP000228987">
    <property type="component" value="Unassembled WGS sequence"/>
</dbReference>
<dbReference type="Gene3D" id="3.40.50.720">
    <property type="entry name" value="NAD(P)-binding Rossmann-like Domain"/>
    <property type="match status" value="1"/>
</dbReference>
<dbReference type="InterPro" id="IPR006311">
    <property type="entry name" value="TAT_signal"/>
</dbReference>
<dbReference type="InterPro" id="IPR011032">
    <property type="entry name" value="GroES-like_sf"/>
</dbReference>
<feature type="domain" description="Alcohol dehydrogenase-like N-terminal" evidence="6">
    <location>
        <begin position="92"/>
        <end position="224"/>
    </location>
</feature>
<proteinExistence type="predicted"/>
<gene>
    <name evidence="7" type="ORF">COA71_13910</name>
</gene>
<dbReference type="Gene3D" id="3.90.180.10">
    <property type="entry name" value="Medium-chain alcohol dehydrogenases, catalytic domain"/>
    <property type="match status" value="1"/>
</dbReference>
<organism evidence="7 8">
    <name type="scientific">SAR86 cluster bacterium</name>
    <dbReference type="NCBI Taxonomy" id="2030880"/>
    <lineage>
        <taxon>Bacteria</taxon>
        <taxon>Pseudomonadati</taxon>
        <taxon>Pseudomonadota</taxon>
        <taxon>Gammaproteobacteria</taxon>
        <taxon>SAR86 cluster</taxon>
    </lineage>
</organism>
<accession>A0A2A5C6B9</accession>
<dbReference type="InterPro" id="IPR013149">
    <property type="entry name" value="ADH-like_C"/>
</dbReference>
<dbReference type="AlphaFoldDB" id="A0A2A5C6B9"/>
<evidence type="ECO:0008006" key="9">
    <source>
        <dbReference type="Google" id="ProtNLM"/>
    </source>
</evidence>
<dbReference type="EMBL" id="NVWI01000015">
    <property type="protein sequence ID" value="PCJ39362.1"/>
    <property type="molecule type" value="Genomic_DNA"/>
</dbReference>
<name>A0A2A5C6B9_9GAMM</name>
<evidence type="ECO:0000259" key="5">
    <source>
        <dbReference type="Pfam" id="PF00107"/>
    </source>
</evidence>
<protein>
    <recommendedName>
        <fullName evidence="9">Alcohol dehydrogenase</fullName>
    </recommendedName>
</protein>
<evidence type="ECO:0000313" key="7">
    <source>
        <dbReference type="EMBL" id="PCJ39362.1"/>
    </source>
</evidence>
<sequence length="475" mass="50518">MNKNTRKEGLQNVNSTDENEPQIPRRTMLKQGAAVAAAAGFLNSQPAFAQQQAPAIATGTQAGRRFRAWVQETDRVVGRAGIEELRLTGLQPRQVLVRTEASAPCYTLVQHGIGGTPASEEWPIVPSQPEITNHTAVGIVEALGTDVRRVQLGDRVVIGVVAQCGQCYMCLRGRADHCQFSFAVGGDGFPPPIATRADGTEIRASIGVGGLSELSVAYEEYLCPVFTDLPAAELSLLGDTAASGFGATIGMMQIEPGSNVVVLGAGPVGMSAVQGARIAGAAQIIVSEPIAHRREMALQLGATTVLDTHAEGDNIVESIRELCKGPTNRLFAGGRGWGKGIGDVDNRGPDFTIEAVGLTGDRPLAEQPRDPSGIQAMQEAWEFTRRGGEICYLGWGQPGHVMYPAKEFANSGRTVHAGQQGGLNFMRDMPRLVRLAESGAFDLKTMVTSTWSLDQTPQAFQVVADRTEMAAVVVF</sequence>
<dbReference type="Pfam" id="PF00107">
    <property type="entry name" value="ADH_zinc_N"/>
    <property type="match status" value="1"/>
</dbReference>
<feature type="domain" description="Alcohol dehydrogenase-like C-terminal" evidence="5">
    <location>
        <begin position="267"/>
        <end position="357"/>
    </location>
</feature>
<evidence type="ECO:0000256" key="1">
    <source>
        <dbReference type="ARBA" id="ARBA00001947"/>
    </source>
</evidence>
<dbReference type="SUPFAM" id="SSF51735">
    <property type="entry name" value="NAD(P)-binding Rossmann-fold domains"/>
    <property type="match status" value="1"/>
</dbReference>
<comment type="cofactor">
    <cofactor evidence="1">
        <name>Zn(2+)</name>
        <dbReference type="ChEBI" id="CHEBI:29105"/>
    </cofactor>
</comment>
<reference evidence="8" key="1">
    <citation type="submission" date="2017-08" db="EMBL/GenBank/DDBJ databases">
        <title>A dynamic microbial community with high functional redundancy inhabits the cold, oxic subseafloor aquifer.</title>
        <authorList>
            <person name="Tully B.J."/>
            <person name="Wheat C.G."/>
            <person name="Glazer B.T."/>
            <person name="Huber J.A."/>
        </authorList>
    </citation>
    <scope>NUCLEOTIDE SEQUENCE [LARGE SCALE GENOMIC DNA]</scope>
</reference>
<evidence type="ECO:0000313" key="8">
    <source>
        <dbReference type="Proteomes" id="UP000228987"/>
    </source>
</evidence>
<dbReference type="Pfam" id="PF08240">
    <property type="entry name" value="ADH_N"/>
    <property type="match status" value="1"/>
</dbReference>
<dbReference type="SUPFAM" id="SSF50129">
    <property type="entry name" value="GroES-like"/>
    <property type="match status" value="1"/>
</dbReference>
<evidence type="ECO:0000256" key="3">
    <source>
        <dbReference type="ARBA" id="ARBA00022833"/>
    </source>
</evidence>
<dbReference type="InterPro" id="IPR036291">
    <property type="entry name" value="NAD(P)-bd_dom_sf"/>
</dbReference>
<keyword evidence="2" id="KW-0479">Metal-binding</keyword>
<keyword evidence="3" id="KW-0862">Zinc</keyword>
<dbReference type="InterPro" id="IPR013154">
    <property type="entry name" value="ADH-like_N"/>
</dbReference>
<feature type="region of interest" description="Disordered" evidence="4">
    <location>
        <begin position="1"/>
        <end position="24"/>
    </location>
</feature>
<dbReference type="PROSITE" id="PS51318">
    <property type="entry name" value="TAT"/>
    <property type="match status" value="1"/>
</dbReference>
<comment type="caution">
    <text evidence="7">The sequence shown here is derived from an EMBL/GenBank/DDBJ whole genome shotgun (WGS) entry which is preliminary data.</text>
</comment>
<dbReference type="GO" id="GO:0046872">
    <property type="term" value="F:metal ion binding"/>
    <property type="evidence" value="ECO:0007669"/>
    <property type="project" value="UniProtKB-KW"/>
</dbReference>
<evidence type="ECO:0000259" key="6">
    <source>
        <dbReference type="Pfam" id="PF08240"/>
    </source>
</evidence>